<gene>
    <name evidence="2" type="ORF">CDAR_501771</name>
</gene>
<dbReference type="Proteomes" id="UP001054837">
    <property type="component" value="Unassembled WGS sequence"/>
</dbReference>
<organism evidence="2 3">
    <name type="scientific">Caerostris darwini</name>
    <dbReference type="NCBI Taxonomy" id="1538125"/>
    <lineage>
        <taxon>Eukaryota</taxon>
        <taxon>Metazoa</taxon>
        <taxon>Ecdysozoa</taxon>
        <taxon>Arthropoda</taxon>
        <taxon>Chelicerata</taxon>
        <taxon>Arachnida</taxon>
        <taxon>Araneae</taxon>
        <taxon>Araneomorphae</taxon>
        <taxon>Entelegynae</taxon>
        <taxon>Araneoidea</taxon>
        <taxon>Araneidae</taxon>
        <taxon>Caerostris</taxon>
    </lineage>
</organism>
<name>A0AAV4TLU1_9ARAC</name>
<reference evidence="2 3" key="1">
    <citation type="submission" date="2021-06" db="EMBL/GenBank/DDBJ databases">
        <title>Caerostris darwini draft genome.</title>
        <authorList>
            <person name="Kono N."/>
            <person name="Arakawa K."/>
        </authorList>
    </citation>
    <scope>NUCLEOTIDE SEQUENCE [LARGE SCALE GENOMIC DNA]</scope>
</reference>
<keyword evidence="3" id="KW-1185">Reference proteome</keyword>
<evidence type="ECO:0000313" key="3">
    <source>
        <dbReference type="Proteomes" id="UP001054837"/>
    </source>
</evidence>
<dbReference type="AlphaFoldDB" id="A0AAV4TLU1"/>
<sequence>MYINPDIDPKRKENYSSGSQTERQCVIGEDIERHKRTIPEINSLGTHLSRDSAENISRIEKHIFSESAFASDSVIYMDPKRKENFLQGEQIKRQSVIGEDMEPHKRRIPEINYLGTPSSRGSAENMGALSPPPE</sequence>
<proteinExistence type="predicted"/>
<accession>A0AAV4TLU1</accession>
<evidence type="ECO:0000256" key="1">
    <source>
        <dbReference type="SAM" id="MobiDB-lite"/>
    </source>
</evidence>
<dbReference type="EMBL" id="BPLQ01009917">
    <property type="protein sequence ID" value="GIY47340.1"/>
    <property type="molecule type" value="Genomic_DNA"/>
</dbReference>
<evidence type="ECO:0000313" key="2">
    <source>
        <dbReference type="EMBL" id="GIY47340.1"/>
    </source>
</evidence>
<feature type="region of interest" description="Disordered" evidence="1">
    <location>
        <begin position="94"/>
        <end position="134"/>
    </location>
</feature>
<feature type="region of interest" description="Disordered" evidence="1">
    <location>
        <begin position="1"/>
        <end position="22"/>
    </location>
</feature>
<protein>
    <submittedName>
        <fullName evidence="2">Uncharacterized protein</fullName>
    </submittedName>
</protein>
<comment type="caution">
    <text evidence="2">The sequence shown here is derived from an EMBL/GenBank/DDBJ whole genome shotgun (WGS) entry which is preliminary data.</text>
</comment>